<reference evidence="2 3" key="1">
    <citation type="submission" date="2020-08" db="EMBL/GenBank/DDBJ databases">
        <title>Genomic Encyclopedia of Type Strains, Phase IV (KMG-IV): sequencing the most valuable type-strain genomes for metagenomic binning, comparative biology and taxonomic classification.</title>
        <authorList>
            <person name="Goeker M."/>
        </authorList>
    </citation>
    <scope>NUCLEOTIDE SEQUENCE [LARGE SCALE GENOMIC DNA]</scope>
    <source>
        <strain evidence="2 3">DSM 106739</strain>
    </source>
</reference>
<dbReference type="EMBL" id="JACIET010000002">
    <property type="protein sequence ID" value="MBB4013164.1"/>
    <property type="molecule type" value="Genomic_DNA"/>
</dbReference>
<dbReference type="GO" id="GO:0003723">
    <property type="term" value="F:RNA binding"/>
    <property type="evidence" value="ECO:0007669"/>
    <property type="project" value="InterPro"/>
</dbReference>
<comment type="caution">
    <text evidence="2">The sequence shown here is derived from an EMBL/GenBank/DDBJ whole genome shotgun (WGS) entry which is preliminary data.</text>
</comment>
<dbReference type="Proteomes" id="UP000561045">
    <property type="component" value="Unassembled WGS sequence"/>
</dbReference>
<dbReference type="GO" id="GO:0008859">
    <property type="term" value="F:exoribonuclease II activity"/>
    <property type="evidence" value="ECO:0007669"/>
    <property type="project" value="UniProtKB-EC"/>
</dbReference>
<dbReference type="Pfam" id="PF00773">
    <property type="entry name" value="RNB"/>
    <property type="match status" value="2"/>
</dbReference>
<dbReference type="GO" id="GO:0005829">
    <property type="term" value="C:cytosol"/>
    <property type="evidence" value="ECO:0007669"/>
    <property type="project" value="TreeGrafter"/>
</dbReference>
<dbReference type="SMART" id="SM00955">
    <property type="entry name" value="RNB"/>
    <property type="match status" value="1"/>
</dbReference>
<organism evidence="2 3">
    <name type="scientific">Niveibacterium umoris</name>
    <dbReference type="NCBI Taxonomy" id="1193620"/>
    <lineage>
        <taxon>Bacteria</taxon>
        <taxon>Pseudomonadati</taxon>
        <taxon>Pseudomonadota</taxon>
        <taxon>Betaproteobacteria</taxon>
        <taxon>Rhodocyclales</taxon>
        <taxon>Rhodocyclaceae</taxon>
        <taxon>Niveibacterium</taxon>
    </lineage>
</organism>
<protein>
    <submittedName>
        <fullName evidence="2">Exoribonuclease-2</fullName>
        <ecNumber evidence="2">3.1.13.1</ecNumber>
    </submittedName>
</protein>
<dbReference type="InterPro" id="IPR012340">
    <property type="entry name" value="NA-bd_OB-fold"/>
</dbReference>
<dbReference type="InterPro" id="IPR001900">
    <property type="entry name" value="RNase_II/R"/>
</dbReference>
<proteinExistence type="predicted"/>
<name>A0A840BL41_9RHOO</name>
<dbReference type="PANTHER" id="PTHR23355">
    <property type="entry name" value="RIBONUCLEASE"/>
    <property type="match status" value="1"/>
</dbReference>
<evidence type="ECO:0000313" key="2">
    <source>
        <dbReference type="EMBL" id="MBB4013164.1"/>
    </source>
</evidence>
<keyword evidence="3" id="KW-1185">Reference proteome</keyword>
<gene>
    <name evidence="2" type="ORF">GGR36_002510</name>
</gene>
<dbReference type="RefSeq" id="WP_183635073.1">
    <property type="nucleotide sequence ID" value="NZ_BAABLE010000005.1"/>
</dbReference>
<feature type="domain" description="RNB" evidence="1">
    <location>
        <begin position="235"/>
        <end position="514"/>
    </location>
</feature>
<dbReference type="PANTHER" id="PTHR23355:SF9">
    <property type="entry name" value="DIS3-LIKE EXONUCLEASE 2"/>
    <property type="match status" value="1"/>
</dbReference>
<dbReference type="EC" id="3.1.13.1" evidence="2"/>
<accession>A0A840BL41</accession>
<dbReference type="GO" id="GO:0006402">
    <property type="term" value="P:mRNA catabolic process"/>
    <property type="evidence" value="ECO:0007669"/>
    <property type="project" value="TreeGrafter"/>
</dbReference>
<dbReference type="AlphaFoldDB" id="A0A840BL41"/>
<evidence type="ECO:0000259" key="1">
    <source>
        <dbReference type="SMART" id="SM00955"/>
    </source>
</evidence>
<dbReference type="InterPro" id="IPR050180">
    <property type="entry name" value="RNR_Ribonuclease"/>
</dbReference>
<evidence type="ECO:0000313" key="3">
    <source>
        <dbReference type="Proteomes" id="UP000561045"/>
    </source>
</evidence>
<dbReference type="SUPFAM" id="SSF50249">
    <property type="entry name" value="Nucleic acid-binding proteins"/>
    <property type="match status" value="1"/>
</dbReference>
<keyword evidence="2" id="KW-0378">Hydrolase</keyword>
<sequence>MHVLFEEDGAFKPATILTQTDSSLQVETPHGKRVKLKTANVLMQFSTPAAGELMATAEREAEGLDTEFLYEVCGDGEFAFTELAQEYFGHVPNAVESVALLLKLQASPIHFHRKGKGRFRKAPPEILQAALAGLEKKRLQQETIERYAGELEAGRLPAEVGAIVTQLLVKPDRNKLETKGVELACERSGRSLPQLLLACGAFPNAHAYHRARFLSEHFPDGLDFPPHEVPEPVRALDRADVRAFSIDDATTTEIDDAFSVTPRAAGGWHIGIHIAAPGIGMPQGSPLDAVARKRLSTAYMPGDKITMMPDDAVARYTLSEGRDCPAVSLYLDVNADLSIAGHSSRVEIVPIAANLRHHDIEPVFNEDTLSGALPDFPWRDELKLLWEFATVLEAGRGKPSANQNAFDFNFYVDWSVDTADGPGQVDIQRRKRGSPLDKLVAELMIAANSTWGRVLADAGIPAIYRAQTGGRVRMTTAAAPHDGLGVDCYAWSSSPLRRYVDLVNQRQLIAHLTSEAAPFGKGSAELAAAMNDFELAYAAYADYQRQMERYWCLRWLRQQGPNYQPEGHVWRENLVRFNDVPLVVKVPSLPGLDPSTHVRLAIERYDDLAPDVAVRYVETLAPDADVLPDDDSEAL</sequence>